<keyword evidence="4" id="KW-1185">Reference proteome</keyword>
<evidence type="ECO:0000313" key="3">
    <source>
        <dbReference type="EMBL" id="QAX79907.1"/>
    </source>
</evidence>
<dbReference type="PANTHER" id="PTHR33420">
    <property type="entry name" value="FIMBRIAL SUBUNIT ELFA-RELATED"/>
    <property type="match status" value="1"/>
</dbReference>
<evidence type="ECO:0000256" key="1">
    <source>
        <dbReference type="SAM" id="SignalP"/>
    </source>
</evidence>
<sequence>MNMKNKLIVTSLLAASAFASVANAGVFNITGSIAATPCVATASVVDIKMPLINKDKLGASAGKFADNSATDLVIKLTNCPQVKQTATVTFTGTADTNETKALKLTGVSGVALALFEANGNDQIAINKAAKGQAMNNNVAQDLKYVAKYVTTSDTFKEGNATATLNFAVAYN</sequence>
<dbReference type="PANTHER" id="PTHR33420:SF32">
    <property type="entry name" value="FIMBRIAL-LIKE PROTEIN"/>
    <property type="match status" value="1"/>
</dbReference>
<proteinExistence type="predicted"/>
<dbReference type="Pfam" id="PF00419">
    <property type="entry name" value="Fimbrial"/>
    <property type="match status" value="1"/>
</dbReference>
<feature type="signal peptide" evidence="1">
    <location>
        <begin position="1"/>
        <end position="24"/>
    </location>
</feature>
<dbReference type="InterPro" id="IPR050263">
    <property type="entry name" value="Bact_Fimbrial_Adh_Pro"/>
</dbReference>
<feature type="domain" description="Fimbrial-type adhesion" evidence="2">
    <location>
        <begin position="28"/>
        <end position="170"/>
    </location>
</feature>
<gene>
    <name evidence="3" type="ORF">D5F51_15960</name>
</gene>
<dbReference type="InterPro" id="IPR036937">
    <property type="entry name" value="Adhesion_dom_fimbrial_sf"/>
</dbReference>
<name>A0ABX5R2Q3_9GAMM</name>
<dbReference type="SUPFAM" id="SSF49401">
    <property type="entry name" value="Bacterial adhesins"/>
    <property type="match status" value="1"/>
</dbReference>
<evidence type="ECO:0000259" key="2">
    <source>
        <dbReference type="Pfam" id="PF00419"/>
    </source>
</evidence>
<dbReference type="EMBL" id="CP032487">
    <property type="protein sequence ID" value="QAX79907.1"/>
    <property type="molecule type" value="Genomic_DNA"/>
</dbReference>
<organism evidence="3 4">
    <name type="scientific">Yersinia hibernica</name>
    <dbReference type="NCBI Taxonomy" id="2339259"/>
    <lineage>
        <taxon>Bacteria</taxon>
        <taxon>Pseudomonadati</taxon>
        <taxon>Pseudomonadota</taxon>
        <taxon>Gammaproteobacteria</taxon>
        <taxon>Enterobacterales</taxon>
        <taxon>Yersiniaceae</taxon>
        <taxon>Yersinia</taxon>
    </lineage>
</organism>
<keyword evidence="1" id="KW-0732">Signal</keyword>
<dbReference type="InterPro" id="IPR000259">
    <property type="entry name" value="Adhesion_dom_fimbrial"/>
</dbReference>
<evidence type="ECO:0000313" key="4">
    <source>
        <dbReference type="Proteomes" id="UP000288804"/>
    </source>
</evidence>
<reference evidence="4" key="1">
    <citation type="submission" date="2018-09" db="EMBL/GenBank/DDBJ databases">
        <title>Yersinia hibernicus sp. nov.</title>
        <authorList>
            <person name="Nguyen S.V."/>
            <person name="Mundanda D.M."/>
            <person name="Anes J."/>
            <person name="Fanning S."/>
        </authorList>
    </citation>
    <scope>NUCLEOTIDE SEQUENCE [LARGE SCALE GENOMIC DNA]</scope>
    <source>
        <strain evidence="4">CFS1934</strain>
    </source>
</reference>
<accession>A0ABX5R2Q3</accession>
<dbReference type="Gene3D" id="2.60.40.1090">
    <property type="entry name" value="Fimbrial-type adhesion domain"/>
    <property type="match status" value="1"/>
</dbReference>
<feature type="chain" id="PRO_5045383289" description="Fimbrial-type adhesion domain-containing protein" evidence="1">
    <location>
        <begin position="25"/>
        <end position="171"/>
    </location>
</feature>
<dbReference type="InterPro" id="IPR008966">
    <property type="entry name" value="Adhesion_dom_sf"/>
</dbReference>
<dbReference type="Proteomes" id="UP000288804">
    <property type="component" value="Chromosome"/>
</dbReference>
<protein>
    <recommendedName>
        <fullName evidence="2">Fimbrial-type adhesion domain-containing protein</fullName>
    </recommendedName>
</protein>